<organism evidence="2 3">
    <name type="scientific">Polyporus arcularius HHB13444</name>
    <dbReference type="NCBI Taxonomy" id="1314778"/>
    <lineage>
        <taxon>Eukaryota</taxon>
        <taxon>Fungi</taxon>
        <taxon>Dikarya</taxon>
        <taxon>Basidiomycota</taxon>
        <taxon>Agaricomycotina</taxon>
        <taxon>Agaricomycetes</taxon>
        <taxon>Polyporales</taxon>
        <taxon>Polyporaceae</taxon>
        <taxon>Polyporus</taxon>
    </lineage>
</organism>
<dbReference type="AlphaFoldDB" id="A0A5C3NW72"/>
<name>A0A5C3NW72_9APHY</name>
<evidence type="ECO:0000256" key="1">
    <source>
        <dbReference type="SAM" id="MobiDB-lite"/>
    </source>
</evidence>
<keyword evidence="3" id="KW-1185">Reference proteome</keyword>
<feature type="region of interest" description="Disordered" evidence="1">
    <location>
        <begin position="43"/>
        <end position="64"/>
    </location>
</feature>
<evidence type="ECO:0000313" key="3">
    <source>
        <dbReference type="Proteomes" id="UP000308197"/>
    </source>
</evidence>
<accession>A0A5C3NW72</accession>
<proteinExistence type="predicted"/>
<dbReference type="InParanoid" id="A0A5C3NW72"/>
<protein>
    <submittedName>
        <fullName evidence="2">Uncharacterized protein</fullName>
    </submittedName>
</protein>
<evidence type="ECO:0000313" key="2">
    <source>
        <dbReference type="EMBL" id="TFK80578.1"/>
    </source>
</evidence>
<reference evidence="2 3" key="1">
    <citation type="journal article" date="2019" name="Nat. Ecol. Evol.">
        <title>Megaphylogeny resolves global patterns of mushroom evolution.</title>
        <authorList>
            <person name="Varga T."/>
            <person name="Krizsan K."/>
            <person name="Foldi C."/>
            <person name="Dima B."/>
            <person name="Sanchez-Garcia M."/>
            <person name="Sanchez-Ramirez S."/>
            <person name="Szollosi G.J."/>
            <person name="Szarkandi J.G."/>
            <person name="Papp V."/>
            <person name="Albert L."/>
            <person name="Andreopoulos W."/>
            <person name="Angelini C."/>
            <person name="Antonin V."/>
            <person name="Barry K.W."/>
            <person name="Bougher N.L."/>
            <person name="Buchanan P."/>
            <person name="Buyck B."/>
            <person name="Bense V."/>
            <person name="Catcheside P."/>
            <person name="Chovatia M."/>
            <person name="Cooper J."/>
            <person name="Damon W."/>
            <person name="Desjardin D."/>
            <person name="Finy P."/>
            <person name="Geml J."/>
            <person name="Haridas S."/>
            <person name="Hughes K."/>
            <person name="Justo A."/>
            <person name="Karasinski D."/>
            <person name="Kautmanova I."/>
            <person name="Kiss B."/>
            <person name="Kocsube S."/>
            <person name="Kotiranta H."/>
            <person name="LaButti K.M."/>
            <person name="Lechner B.E."/>
            <person name="Liimatainen K."/>
            <person name="Lipzen A."/>
            <person name="Lukacs Z."/>
            <person name="Mihaltcheva S."/>
            <person name="Morgado L.N."/>
            <person name="Niskanen T."/>
            <person name="Noordeloos M.E."/>
            <person name="Ohm R.A."/>
            <person name="Ortiz-Santana B."/>
            <person name="Ovrebo C."/>
            <person name="Racz N."/>
            <person name="Riley R."/>
            <person name="Savchenko A."/>
            <person name="Shiryaev A."/>
            <person name="Soop K."/>
            <person name="Spirin V."/>
            <person name="Szebenyi C."/>
            <person name="Tomsovsky M."/>
            <person name="Tulloss R.E."/>
            <person name="Uehling J."/>
            <person name="Grigoriev I.V."/>
            <person name="Vagvolgyi C."/>
            <person name="Papp T."/>
            <person name="Martin F.M."/>
            <person name="Miettinen O."/>
            <person name="Hibbett D.S."/>
            <person name="Nagy L.G."/>
        </authorList>
    </citation>
    <scope>NUCLEOTIDE SEQUENCE [LARGE SCALE GENOMIC DNA]</scope>
    <source>
        <strain evidence="2 3">HHB13444</strain>
    </source>
</reference>
<sequence length="104" mass="11163">MHHPNALSPGAPPRLCSDADAVAVTAMDGVHGPCPRLHELGEARVRQHSPTSRPPCSPGLPSLDFESPVDVELRRVAGLERTTMSIRRVSHPPPSLPASRVLRV</sequence>
<gene>
    <name evidence="2" type="ORF">K466DRAFT_591756</name>
</gene>
<dbReference type="Proteomes" id="UP000308197">
    <property type="component" value="Unassembled WGS sequence"/>
</dbReference>
<dbReference type="EMBL" id="ML211745">
    <property type="protein sequence ID" value="TFK80578.1"/>
    <property type="molecule type" value="Genomic_DNA"/>
</dbReference>